<gene>
    <name evidence="4" type="ORF">BO86DRAFT_73511</name>
</gene>
<keyword evidence="5" id="KW-1185">Reference proteome</keyword>
<dbReference type="OrthoDB" id="1658288at2759"/>
<dbReference type="EMBL" id="KZ824771">
    <property type="protein sequence ID" value="RAH86857.1"/>
    <property type="molecule type" value="Genomic_DNA"/>
</dbReference>
<evidence type="ECO:0000259" key="3">
    <source>
        <dbReference type="Pfam" id="PF24883"/>
    </source>
</evidence>
<dbReference type="GeneID" id="37181312"/>
<dbReference type="Gene3D" id="3.40.50.1580">
    <property type="entry name" value="Nucleoside phosphorylase domain"/>
    <property type="match status" value="1"/>
</dbReference>
<dbReference type="GO" id="GO:0003824">
    <property type="term" value="F:catalytic activity"/>
    <property type="evidence" value="ECO:0007669"/>
    <property type="project" value="InterPro"/>
</dbReference>
<dbReference type="PANTHER" id="PTHR46082:SF6">
    <property type="entry name" value="AAA+ ATPASE DOMAIN-CONTAINING PROTEIN-RELATED"/>
    <property type="match status" value="1"/>
</dbReference>
<dbReference type="InterPro" id="IPR053137">
    <property type="entry name" value="NLR-like"/>
</dbReference>
<keyword evidence="1" id="KW-0677">Repeat</keyword>
<evidence type="ECO:0000259" key="2">
    <source>
        <dbReference type="Pfam" id="PF01048"/>
    </source>
</evidence>
<proteinExistence type="predicted"/>
<dbReference type="InterPro" id="IPR000845">
    <property type="entry name" value="Nucleoside_phosphorylase_d"/>
</dbReference>
<dbReference type="PANTHER" id="PTHR46082">
    <property type="entry name" value="ATP/GTP-BINDING PROTEIN-RELATED"/>
    <property type="match status" value="1"/>
</dbReference>
<name>A0A8T8XEW2_ASPJA</name>
<dbReference type="AlphaFoldDB" id="A0A8T8XEW2"/>
<feature type="domain" description="Nucleoside phosphorylase" evidence="2">
    <location>
        <begin position="13"/>
        <end position="134"/>
    </location>
</feature>
<dbReference type="Pfam" id="PF24883">
    <property type="entry name" value="NPHP3_N"/>
    <property type="match status" value="1"/>
</dbReference>
<dbReference type="Gene3D" id="3.40.50.300">
    <property type="entry name" value="P-loop containing nucleotide triphosphate hydrolases"/>
    <property type="match status" value="1"/>
</dbReference>
<evidence type="ECO:0000256" key="1">
    <source>
        <dbReference type="ARBA" id="ARBA00022737"/>
    </source>
</evidence>
<feature type="domain" description="Nephrocystin 3-like N-terminal" evidence="3">
    <location>
        <begin position="424"/>
        <end position="582"/>
    </location>
</feature>
<dbReference type="InterPro" id="IPR027417">
    <property type="entry name" value="P-loop_NTPase"/>
</dbReference>
<dbReference type="GO" id="GO:0009116">
    <property type="term" value="P:nucleoside metabolic process"/>
    <property type="evidence" value="ECO:0007669"/>
    <property type="project" value="InterPro"/>
</dbReference>
<evidence type="ECO:0000313" key="5">
    <source>
        <dbReference type="Proteomes" id="UP000249497"/>
    </source>
</evidence>
<dbReference type="SUPFAM" id="SSF53167">
    <property type="entry name" value="Purine and uridine phosphorylases"/>
    <property type="match status" value="1"/>
</dbReference>
<sequence length="959" mass="106613">MLSNPNARNPQFKIGILAALPLEAHAIRGIFGHIDGEDAETYAARTFIKAPMDMNSYTTGKIANHRVVLAHMPGMGKVNAAATAAGLQASFTELKLVLIVGICGGVPQAQGQILLGDVVISKNIVPAEDAIFHPYGPGPEITEQPDFGRPTSVVRSLLAKLEDQKTDLEKITCRHLDCLLQKPGFAQSRYPGDTEDQLFRPDYIHKHRDPHDCDCVQPGKSCTIAKHSSCDQLGCEPEYLIPRGRDESTTTLMLHFGPVASGDQVLKSGQHRDRVAKTKKVIAFEMEGAGAWDYLPCLIVKGVCDYADSHKNKKWQKHAAAAAAACARAVLDLYESSIEQDEGMTPLQQRSVAESRVLYYDEIMGLNQQAYLQIETAEEKATMKSLRSGPALFDRLPCISETVYNHYDRQHDPLCLEGTRTAVLKDISAWADSQNSNMIYWLTGWAGIGKSTIARTVAHTWGAQGRLGATFFFDKVPGGGKRSAREFITTIAYQLSSEFPVLISLISEAMVKDPNICIKSLGDQCQKLILRSISRARSILNGQPIVLIVDALDNCETSEMGIVIRLLGDISSAGVRVFISSRMTPTISFHRRSEHDGRFRAFELPDIPREIIDQDISLFFQRELQQLNTNWEEGDSLQQLVDRIGGNFLWATMATRYIREVPGLCGRRLSMLLDSGATVSPIEAQFDDMYLGTLSDAMPSNLSSEESSIYYGLLRRYLGVIVVLFGEIAPASFYELIGLEGDGSGADGIDVHEVLRNLQPIMDISDDRHNKESLIRLHHPHLRSFFTSPTRCTDERFLVDPKQAHYDALHGCLKLLSGVFERSQNETGNLSSDQRDHMVDTEDACTVWEWSPAARYACRYWVRHLKSSGAEVHPGDPVSLFVKNHVICWLEALVQMGSTDEASKDLECLASFISDTQAYEFGTSLRELSRSFADRKAQIEQDHSMINQLTMENLDRYDG</sequence>
<dbReference type="RefSeq" id="XP_025532751.1">
    <property type="nucleotide sequence ID" value="XM_025677619.1"/>
</dbReference>
<dbReference type="SUPFAM" id="SSF52540">
    <property type="entry name" value="P-loop containing nucleoside triphosphate hydrolases"/>
    <property type="match status" value="1"/>
</dbReference>
<reference evidence="4 5" key="1">
    <citation type="submission" date="2018-02" db="EMBL/GenBank/DDBJ databases">
        <title>The genomes of Aspergillus section Nigri reveals drivers in fungal speciation.</title>
        <authorList>
            <consortium name="DOE Joint Genome Institute"/>
            <person name="Vesth T.C."/>
            <person name="Nybo J."/>
            <person name="Theobald S."/>
            <person name="Brandl J."/>
            <person name="Frisvad J.C."/>
            <person name="Nielsen K.F."/>
            <person name="Lyhne E.K."/>
            <person name="Kogle M.E."/>
            <person name="Kuo A."/>
            <person name="Riley R."/>
            <person name="Clum A."/>
            <person name="Nolan M."/>
            <person name="Lipzen A."/>
            <person name="Salamov A."/>
            <person name="Henrissat B."/>
            <person name="Wiebenga A."/>
            <person name="De vries R.P."/>
            <person name="Grigoriev I.V."/>
            <person name="Mortensen U.H."/>
            <person name="Andersen M.R."/>
            <person name="Baker S.E."/>
        </authorList>
    </citation>
    <scope>NUCLEOTIDE SEQUENCE [LARGE SCALE GENOMIC DNA]</scope>
    <source>
        <strain evidence="4 5">CBS 114.51</strain>
    </source>
</reference>
<dbReference type="InterPro" id="IPR035994">
    <property type="entry name" value="Nucleoside_phosphorylase_sf"/>
</dbReference>
<dbReference type="Pfam" id="PF01048">
    <property type="entry name" value="PNP_UDP_1"/>
    <property type="match status" value="1"/>
</dbReference>
<evidence type="ECO:0000313" key="4">
    <source>
        <dbReference type="EMBL" id="RAH86857.1"/>
    </source>
</evidence>
<accession>A0A8T8XEW2</accession>
<organism evidence="4 5">
    <name type="scientific">Aspergillus japonicus CBS 114.51</name>
    <dbReference type="NCBI Taxonomy" id="1448312"/>
    <lineage>
        <taxon>Eukaryota</taxon>
        <taxon>Fungi</taxon>
        <taxon>Dikarya</taxon>
        <taxon>Ascomycota</taxon>
        <taxon>Pezizomycotina</taxon>
        <taxon>Eurotiomycetes</taxon>
        <taxon>Eurotiomycetidae</taxon>
        <taxon>Eurotiales</taxon>
        <taxon>Aspergillaceae</taxon>
        <taxon>Aspergillus</taxon>
        <taxon>Aspergillus subgen. Circumdati</taxon>
    </lineage>
</organism>
<dbReference type="InterPro" id="IPR056884">
    <property type="entry name" value="NPHP3-like_N"/>
</dbReference>
<protein>
    <submittedName>
        <fullName evidence="4">Purine and uridine phosphorylase</fullName>
    </submittedName>
</protein>
<dbReference type="Proteomes" id="UP000249497">
    <property type="component" value="Unassembled WGS sequence"/>
</dbReference>